<gene>
    <name evidence="1" type="ORF">KUCAC02_013841</name>
</gene>
<protein>
    <submittedName>
        <fullName evidence="1">Uncharacterized protein</fullName>
    </submittedName>
</protein>
<reference evidence="1" key="1">
    <citation type="submission" date="2022-05" db="EMBL/GenBank/DDBJ databases">
        <title>Chromosome-level genome of Chaenocephalus aceratus.</title>
        <authorList>
            <person name="Park H."/>
        </authorList>
    </citation>
    <scope>NUCLEOTIDE SEQUENCE</scope>
    <source>
        <strain evidence="1">KU_202001</strain>
    </source>
</reference>
<comment type="caution">
    <text evidence="1">The sequence shown here is derived from an EMBL/GenBank/DDBJ whole genome shotgun (WGS) entry which is preliminary data.</text>
</comment>
<name>A0ACB9WDD3_CHAAC</name>
<keyword evidence="2" id="KW-1185">Reference proteome</keyword>
<proteinExistence type="predicted"/>
<evidence type="ECO:0000313" key="1">
    <source>
        <dbReference type="EMBL" id="KAI4810914.1"/>
    </source>
</evidence>
<accession>A0ACB9WDD3</accession>
<sequence>MYEAWVIINQRENYVLTANCTCMAGLIGPVPHVVLAITLSLQIKAEFGRITTISLEQSFMYNLDNYTPTRIALMKAKGGVLGTKLRPFLETLSQKQRIDMRRDSVIRSLRLYLGEKQQDLFEGKA</sequence>
<organism evidence="1 2">
    <name type="scientific">Chaenocephalus aceratus</name>
    <name type="common">Blackfin icefish</name>
    <name type="synonym">Chaenichthys aceratus</name>
    <dbReference type="NCBI Taxonomy" id="36190"/>
    <lineage>
        <taxon>Eukaryota</taxon>
        <taxon>Metazoa</taxon>
        <taxon>Chordata</taxon>
        <taxon>Craniata</taxon>
        <taxon>Vertebrata</taxon>
        <taxon>Euteleostomi</taxon>
        <taxon>Actinopterygii</taxon>
        <taxon>Neopterygii</taxon>
        <taxon>Teleostei</taxon>
        <taxon>Neoteleostei</taxon>
        <taxon>Acanthomorphata</taxon>
        <taxon>Eupercaria</taxon>
        <taxon>Perciformes</taxon>
        <taxon>Notothenioidei</taxon>
        <taxon>Channichthyidae</taxon>
        <taxon>Chaenocephalus</taxon>
    </lineage>
</organism>
<dbReference type="Proteomes" id="UP001057452">
    <property type="component" value="Chromosome 16"/>
</dbReference>
<dbReference type="EMBL" id="CM043800">
    <property type="protein sequence ID" value="KAI4810914.1"/>
    <property type="molecule type" value="Genomic_DNA"/>
</dbReference>
<evidence type="ECO:0000313" key="2">
    <source>
        <dbReference type="Proteomes" id="UP001057452"/>
    </source>
</evidence>